<organism evidence="2 4">
    <name type="scientific">Prunus armeniaca</name>
    <name type="common">Apricot</name>
    <name type="synonym">Armeniaca vulgaris</name>
    <dbReference type="NCBI Taxonomy" id="36596"/>
    <lineage>
        <taxon>Eukaryota</taxon>
        <taxon>Viridiplantae</taxon>
        <taxon>Streptophyta</taxon>
        <taxon>Embryophyta</taxon>
        <taxon>Tracheophyta</taxon>
        <taxon>Spermatophyta</taxon>
        <taxon>Magnoliopsida</taxon>
        <taxon>eudicotyledons</taxon>
        <taxon>Gunneridae</taxon>
        <taxon>Pentapetalae</taxon>
        <taxon>rosids</taxon>
        <taxon>fabids</taxon>
        <taxon>Rosales</taxon>
        <taxon>Rosaceae</taxon>
        <taxon>Amygdaloideae</taxon>
        <taxon>Amygdaleae</taxon>
        <taxon>Prunus</taxon>
    </lineage>
</organism>
<evidence type="ECO:0000313" key="2">
    <source>
        <dbReference type="EMBL" id="CAB4278640.1"/>
    </source>
</evidence>
<dbReference type="EMBL" id="CAEKKB010000004">
    <property type="protein sequence ID" value="CAB4309052.1"/>
    <property type="molecule type" value="Genomic_DNA"/>
</dbReference>
<protein>
    <submittedName>
        <fullName evidence="2">Uncharacterized protein</fullName>
    </submittedName>
</protein>
<keyword evidence="5" id="KW-1185">Reference proteome</keyword>
<reference evidence="2 4" key="2">
    <citation type="submission" date="2020-05" db="EMBL/GenBank/DDBJ databases">
        <authorList>
            <person name="Campoy J."/>
            <person name="Schneeberger K."/>
            <person name="Spophaly S."/>
        </authorList>
    </citation>
    <scope>NUCLEOTIDE SEQUENCE [LARGE SCALE GENOMIC DNA]</scope>
    <source>
        <strain evidence="2">PruArmRojPasFocal</strain>
    </source>
</reference>
<gene>
    <name evidence="2" type="ORF">CURHAP_LOCUS30115</name>
    <name evidence="3" type="ORF">ORAREDHAP_LOCUS29748</name>
</gene>
<proteinExistence type="predicted"/>
<dbReference type="EMBL" id="CAEKDK010000004">
    <property type="protein sequence ID" value="CAB4278640.1"/>
    <property type="molecule type" value="Genomic_DNA"/>
</dbReference>
<dbReference type="AlphaFoldDB" id="A0A6J5UPY2"/>
<accession>A0A6J5UPY2</accession>
<evidence type="ECO:0000256" key="1">
    <source>
        <dbReference type="SAM" id="MobiDB-lite"/>
    </source>
</evidence>
<feature type="region of interest" description="Disordered" evidence="1">
    <location>
        <begin position="1"/>
        <end position="40"/>
    </location>
</feature>
<dbReference type="Proteomes" id="UP000507245">
    <property type="component" value="Unassembled WGS sequence"/>
</dbReference>
<evidence type="ECO:0000313" key="3">
    <source>
        <dbReference type="EMBL" id="CAB4309052.1"/>
    </source>
</evidence>
<reference evidence="5" key="1">
    <citation type="journal article" date="2020" name="Genome Biol.">
        <title>Gamete binning: chromosome-level and haplotype-resolved genome assembly enabled by high-throughput single-cell sequencing of gamete genomes.</title>
        <authorList>
            <person name="Campoy J.A."/>
            <person name="Sun H."/>
            <person name="Goel M."/>
            <person name="Jiao W.-B."/>
            <person name="Folz-Donahue K."/>
            <person name="Wang N."/>
            <person name="Rubio M."/>
            <person name="Liu C."/>
            <person name="Kukat C."/>
            <person name="Ruiz D."/>
            <person name="Huettel B."/>
            <person name="Schneeberger K."/>
        </authorList>
    </citation>
    <scope>NUCLEOTIDE SEQUENCE [LARGE SCALE GENOMIC DNA]</scope>
    <source>
        <strain evidence="5">cv. Rojo Pasion</strain>
    </source>
</reference>
<evidence type="ECO:0000313" key="4">
    <source>
        <dbReference type="Proteomes" id="UP000507222"/>
    </source>
</evidence>
<evidence type="ECO:0000313" key="5">
    <source>
        <dbReference type="Proteomes" id="UP000507245"/>
    </source>
</evidence>
<name>A0A6J5UPY2_PRUAR</name>
<feature type="compositionally biased region" description="Polar residues" evidence="1">
    <location>
        <begin position="1"/>
        <end position="10"/>
    </location>
</feature>
<dbReference type="Proteomes" id="UP000507222">
    <property type="component" value="Unassembled WGS sequence"/>
</dbReference>
<sequence>MGCLPKTQTMTKHHGDSYRTAGPARKMKRSPPPDSSCPRNLPSSCSYRTAGLCLPTLKPNSSLLNENDLCVPKLCGVEADSKLSNSKSYKELFILSSPSPNTYPYILDSLTKGPSLRGPTRPLAKPHAAHLLKPGTKG</sequence>